<gene>
    <name evidence="2" type="ORF">WR25_04682</name>
</gene>
<feature type="compositionally biased region" description="Polar residues" evidence="1">
    <location>
        <begin position="11"/>
        <end position="26"/>
    </location>
</feature>
<feature type="compositionally biased region" description="Basic and acidic residues" evidence="1">
    <location>
        <begin position="27"/>
        <end position="38"/>
    </location>
</feature>
<proteinExistence type="predicted"/>
<feature type="region of interest" description="Disordered" evidence="1">
    <location>
        <begin position="283"/>
        <end position="303"/>
    </location>
</feature>
<feature type="region of interest" description="Disordered" evidence="1">
    <location>
        <begin position="74"/>
        <end position="139"/>
    </location>
</feature>
<keyword evidence="3" id="KW-1185">Reference proteome</keyword>
<feature type="compositionally biased region" description="Low complexity" evidence="1">
    <location>
        <begin position="108"/>
        <end position="117"/>
    </location>
</feature>
<accession>A0A2A2LK18</accession>
<feature type="compositionally biased region" description="Basic and acidic residues" evidence="1">
    <location>
        <begin position="214"/>
        <end position="240"/>
    </location>
</feature>
<reference evidence="2 3" key="1">
    <citation type="journal article" date="2017" name="Curr. Biol.">
        <title>Genome architecture and evolution of a unichromosomal asexual nematode.</title>
        <authorList>
            <person name="Fradin H."/>
            <person name="Zegar C."/>
            <person name="Gutwein M."/>
            <person name="Lucas J."/>
            <person name="Kovtun M."/>
            <person name="Corcoran D."/>
            <person name="Baugh L.R."/>
            <person name="Kiontke K."/>
            <person name="Gunsalus K."/>
            <person name="Fitch D.H."/>
            <person name="Piano F."/>
        </authorList>
    </citation>
    <scope>NUCLEOTIDE SEQUENCE [LARGE SCALE GENOMIC DNA]</scope>
    <source>
        <strain evidence="2">PF1309</strain>
    </source>
</reference>
<feature type="region of interest" description="Disordered" evidence="1">
    <location>
        <begin position="185"/>
        <end position="260"/>
    </location>
</feature>
<evidence type="ECO:0000313" key="2">
    <source>
        <dbReference type="EMBL" id="PAV86603.1"/>
    </source>
</evidence>
<dbReference type="Proteomes" id="UP000218231">
    <property type="component" value="Unassembled WGS sequence"/>
</dbReference>
<dbReference type="EMBL" id="LIAE01006655">
    <property type="protein sequence ID" value="PAV86603.1"/>
    <property type="molecule type" value="Genomic_DNA"/>
</dbReference>
<feature type="compositionally biased region" description="Polar residues" evidence="1">
    <location>
        <begin position="242"/>
        <end position="253"/>
    </location>
</feature>
<organism evidence="2 3">
    <name type="scientific">Diploscapter pachys</name>
    <dbReference type="NCBI Taxonomy" id="2018661"/>
    <lineage>
        <taxon>Eukaryota</taxon>
        <taxon>Metazoa</taxon>
        <taxon>Ecdysozoa</taxon>
        <taxon>Nematoda</taxon>
        <taxon>Chromadorea</taxon>
        <taxon>Rhabditida</taxon>
        <taxon>Rhabditina</taxon>
        <taxon>Rhabditomorpha</taxon>
        <taxon>Rhabditoidea</taxon>
        <taxon>Rhabditidae</taxon>
        <taxon>Diploscapter</taxon>
    </lineage>
</organism>
<feature type="compositionally biased region" description="Basic and acidic residues" evidence="1">
    <location>
        <begin position="189"/>
        <end position="201"/>
    </location>
</feature>
<comment type="caution">
    <text evidence="2">The sequence shown here is derived from an EMBL/GenBank/DDBJ whole genome shotgun (WGS) entry which is preliminary data.</text>
</comment>
<name>A0A2A2LK18_9BILA</name>
<dbReference type="AlphaFoldDB" id="A0A2A2LK18"/>
<protein>
    <submittedName>
        <fullName evidence="2">Uncharacterized protein</fullName>
    </submittedName>
</protein>
<evidence type="ECO:0000256" key="1">
    <source>
        <dbReference type="SAM" id="MobiDB-lite"/>
    </source>
</evidence>
<evidence type="ECO:0000313" key="3">
    <source>
        <dbReference type="Proteomes" id="UP000218231"/>
    </source>
</evidence>
<sequence length="356" mass="39674">MDDSGMADSMPSESGTVSEQSIIDQQQLERKDGVEKSQQDLQDVSIELSFRRLESIIGLEVDLQTDIFESITLSLKSTSRKSDRGKAEPLPSDSKNEQIDQSQPVEGQPQQLLDQQQIESSKEDIKQLDSSTDDSFKIQEQLPLSEIRSAVQVDLSFSNDAPSSFSLEAELLADIFESVSMNIKSAPRIKSEPTIQEKQEIVPEPSIDQPSGKTESKSEQKTDGKQDSSIDASKDQEIASKTDVNSVEMSISSEFKRTDDSSGLEIDLITDHFEVISLNIKAPKQRRRKLSEGPSGDLQTDVGEMSQEELVQLLKDDDEKVDVMEKVANLEQEKSSEDETRKVDEAKQKKVKIICI</sequence>
<feature type="region of interest" description="Disordered" evidence="1">
    <location>
        <begin position="1"/>
        <end position="40"/>
    </location>
</feature>